<sequence>MKAIPRAREFERTARGKKWEKTDAMQRTQSNLARVATAS</sequence>
<gene>
    <name evidence="2" type="ORF">C7S16_0874</name>
</gene>
<protein>
    <submittedName>
        <fullName evidence="2">Uncharacterized protein</fullName>
    </submittedName>
</protein>
<feature type="compositionally biased region" description="Basic and acidic residues" evidence="1">
    <location>
        <begin position="1"/>
        <end position="24"/>
    </location>
</feature>
<evidence type="ECO:0000313" key="2">
    <source>
        <dbReference type="EMBL" id="MDW9255512.1"/>
    </source>
</evidence>
<dbReference type="EMBL" id="QXCT01000002">
    <property type="protein sequence ID" value="MDW9255512.1"/>
    <property type="molecule type" value="Genomic_DNA"/>
</dbReference>
<name>A0AAW9D2E2_BURTH</name>
<reference evidence="2" key="1">
    <citation type="submission" date="2018-08" db="EMBL/GenBank/DDBJ databases">
        <title>Identification of Burkholderia cepacia strains that express a Burkholderia pseudomallei-like capsular polysaccharide.</title>
        <authorList>
            <person name="Burtnick M.N."/>
            <person name="Vongsouvath M."/>
            <person name="Newton P."/>
            <person name="Wuthiekanun V."/>
            <person name="Limmathurotsakul D."/>
            <person name="Brett P.J."/>
            <person name="Chantratita N."/>
            <person name="Dance D.A."/>
        </authorList>
    </citation>
    <scope>NUCLEOTIDE SEQUENCE</scope>
    <source>
        <strain evidence="2">SBXCC001</strain>
    </source>
</reference>
<accession>A0AAW9D2E2</accession>
<comment type="caution">
    <text evidence="2">The sequence shown here is derived from an EMBL/GenBank/DDBJ whole genome shotgun (WGS) entry which is preliminary data.</text>
</comment>
<dbReference type="AlphaFoldDB" id="A0AAW9D2E2"/>
<evidence type="ECO:0000256" key="1">
    <source>
        <dbReference type="SAM" id="MobiDB-lite"/>
    </source>
</evidence>
<evidence type="ECO:0000313" key="3">
    <source>
        <dbReference type="Proteomes" id="UP001272137"/>
    </source>
</evidence>
<dbReference type="Proteomes" id="UP001272137">
    <property type="component" value="Unassembled WGS sequence"/>
</dbReference>
<feature type="compositionally biased region" description="Polar residues" evidence="1">
    <location>
        <begin position="25"/>
        <end position="39"/>
    </location>
</feature>
<organism evidence="2 3">
    <name type="scientific">Burkholderia thailandensis</name>
    <dbReference type="NCBI Taxonomy" id="57975"/>
    <lineage>
        <taxon>Bacteria</taxon>
        <taxon>Pseudomonadati</taxon>
        <taxon>Pseudomonadota</taxon>
        <taxon>Betaproteobacteria</taxon>
        <taxon>Burkholderiales</taxon>
        <taxon>Burkholderiaceae</taxon>
        <taxon>Burkholderia</taxon>
        <taxon>pseudomallei group</taxon>
    </lineage>
</organism>
<feature type="region of interest" description="Disordered" evidence="1">
    <location>
        <begin position="1"/>
        <end position="39"/>
    </location>
</feature>
<proteinExistence type="predicted"/>